<proteinExistence type="predicted"/>
<feature type="domain" description="DhaK" evidence="6">
    <location>
        <begin position="7"/>
        <end position="330"/>
    </location>
</feature>
<dbReference type="Gene3D" id="3.30.1180.20">
    <property type="entry name" value="Dihydroxyacetone kinase, domain 2"/>
    <property type="match status" value="1"/>
</dbReference>
<feature type="domain" description="DhaL" evidence="5">
    <location>
        <begin position="369"/>
        <end position="571"/>
    </location>
</feature>
<dbReference type="InterPro" id="IPR050861">
    <property type="entry name" value="Dihydroxyacetone_Kinase"/>
</dbReference>
<protein>
    <submittedName>
        <fullName evidence="7">Erythrulose kinase</fullName>
    </submittedName>
</protein>
<accession>A0ABQ1S316</accession>
<dbReference type="Proteomes" id="UP000629365">
    <property type="component" value="Unassembled WGS sequence"/>
</dbReference>
<keyword evidence="8" id="KW-1185">Reference proteome</keyword>
<dbReference type="InterPro" id="IPR004006">
    <property type="entry name" value="DhaK_dom"/>
</dbReference>
<organism evidence="7 8">
    <name type="scientific">Microbacterium murale</name>
    <dbReference type="NCBI Taxonomy" id="1081040"/>
    <lineage>
        <taxon>Bacteria</taxon>
        <taxon>Bacillati</taxon>
        <taxon>Actinomycetota</taxon>
        <taxon>Actinomycetes</taxon>
        <taxon>Micrococcales</taxon>
        <taxon>Microbacteriaceae</taxon>
        <taxon>Microbacterium</taxon>
    </lineage>
</organism>
<evidence type="ECO:0000256" key="2">
    <source>
        <dbReference type="ARBA" id="ARBA00022741"/>
    </source>
</evidence>
<evidence type="ECO:0000256" key="4">
    <source>
        <dbReference type="ARBA" id="ARBA00022840"/>
    </source>
</evidence>
<evidence type="ECO:0000313" key="8">
    <source>
        <dbReference type="Proteomes" id="UP000629365"/>
    </source>
</evidence>
<dbReference type="PROSITE" id="PS51480">
    <property type="entry name" value="DHAL"/>
    <property type="match status" value="1"/>
</dbReference>
<dbReference type="Pfam" id="PF02734">
    <property type="entry name" value="Dak2"/>
    <property type="match status" value="1"/>
</dbReference>
<dbReference type="SUPFAM" id="SSF101473">
    <property type="entry name" value="DhaL-like"/>
    <property type="match status" value="1"/>
</dbReference>
<dbReference type="PROSITE" id="PS51481">
    <property type="entry name" value="DHAK"/>
    <property type="match status" value="1"/>
</dbReference>
<sequence>MSYVLNDPADFADESVIGFVAAHSTLVRRVAGGVARAQATPSGEVAIVIGGGSGHYPAFAGLVGAGLAHGAAMGNVFASPSAQQIYSVAKSVATEAGVLLSYGNYAGDVLNFDQAEQRLRDEGIPCRTVRVTDDIYSASPEEKSKRRGIAGDLAVFRAASWAAERGMTLDEVADIAGRANDRTRSIGVAFSGCTLPGASEPLFTVPSGHMAVGMGIHGEPGISVVPLPSAREIAALLVEGLLGEVPDGVAVDGAQAAVILNGLGAVKSEELFVIYATVTELLGDAGVTVVEPEVGEYATSFEMAGVSLTLFWLDDELEAAWASPTYTPAYRKGAVESSGVDAVVDVVQEAGLGADVIPAASQDSIEVGVVALAIVDTIRDMIDRDVDELGRLDAIAGDGDHGIGMQRGARAGAAAAKEAVEGGAGAGTVLSRAGDAWADKAGGTSGALWGAALRAAGERLGDEIRPQAQDVASAVDAARAAIQGYGKAAVGDKTMVDALVPFAEGLTARVAAGATLASAWVAAAADATSAAEATSALLPRLGRARPHMEKSLGTPDPGAISLARAMTVAGRLLAEQDNKVLADDSGTEKD</sequence>
<reference evidence="8" key="1">
    <citation type="journal article" date="2019" name="Int. J. Syst. Evol. Microbiol.">
        <title>The Global Catalogue of Microorganisms (GCM) 10K type strain sequencing project: providing services to taxonomists for standard genome sequencing and annotation.</title>
        <authorList>
            <consortium name="The Broad Institute Genomics Platform"/>
            <consortium name="The Broad Institute Genome Sequencing Center for Infectious Disease"/>
            <person name="Wu L."/>
            <person name="Ma J."/>
        </authorList>
    </citation>
    <scope>NUCLEOTIDE SEQUENCE [LARGE SCALE GENOMIC DNA]</scope>
    <source>
        <strain evidence="8">CCM 7640</strain>
    </source>
</reference>
<evidence type="ECO:0000313" key="7">
    <source>
        <dbReference type="EMBL" id="GGD88673.1"/>
    </source>
</evidence>
<dbReference type="EMBL" id="BMCM01000006">
    <property type="protein sequence ID" value="GGD88673.1"/>
    <property type="molecule type" value="Genomic_DNA"/>
</dbReference>
<name>A0ABQ1S316_9MICO</name>
<dbReference type="SUPFAM" id="SSF82549">
    <property type="entry name" value="DAK1/DegV-like"/>
    <property type="match status" value="1"/>
</dbReference>
<dbReference type="Gene3D" id="1.25.40.340">
    <property type="match status" value="1"/>
</dbReference>
<keyword evidence="3 7" id="KW-0418">Kinase</keyword>
<dbReference type="InterPro" id="IPR036117">
    <property type="entry name" value="DhaL_dom_sf"/>
</dbReference>
<evidence type="ECO:0000256" key="1">
    <source>
        <dbReference type="ARBA" id="ARBA00022679"/>
    </source>
</evidence>
<dbReference type="PANTHER" id="PTHR28629:SF4">
    <property type="entry name" value="TRIOKINASE_FMN CYCLASE"/>
    <property type="match status" value="1"/>
</dbReference>
<dbReference type="SMART" id="SM01120">
    <property type="entry name" value="Dak2"/>
    <property type="match status" value="1"/>
</dbReference>
<dbReference type="PANTHER" id="PTHR28629">
    <property type="entry name" value="TRIOKINASE/FMN CYCLASE"/>
    <property type="match status" value="1"/>
</dbReference>
<comment type="caution">
    <text evidence="7">The sequence shown here is derived from an EMBL/GenBank/DDBJ whole genome shotgun (WGS) entry which is preliminary data.</text>
</comment>
<keyword evidence="4" id="KW-0067">ATP-binding</keyword>
<dbReference type="InterPro" id="IPR004007">
    <property type="entry name" value="DhaL_dom"/>
</dbReference>
<gene>
    <name evidence="7" type="ORF">GCM10007269_34230</name>
</gene>
<dbReference type="Pfam" id="PF02733">
    <property type="entry name" value="Dak1"/>
    <property type="match status" value="1"/>
</dbReference>
<dbReference type="NCBIfam" id="NF011049">
    <property type="entry name" value="PRK14479.1"/>
    <property type="match status" value="1"/>
</dbReference>
<keyword evidence="1" id="KW-0808">Transferase</keyword>
<dbReference type="GO" id="GO:0016301">
    <property type="term" value="F:kinase activity"/>
    <property type="evidence" value="ECO:0007669"/>
    <property type="project" value="UniProtKB-KW"/>
</dbReference>
<dbReference type="RefSeq" id="WP_188437923.1">
    <property type="nucleotide sequence ID" value="NZ_BMCM01000006.1"/>
</dbReference>
<evidence type="ECO:0000256" key="3">
    <source>
        <dbReference type="ARBA" id="ARBA00022777"/>
    </source>
</evidence>
<keyword evidence="2" id="KW-0547">Nucleotide-binding</keyword>
<dbReference type="Gene3D" id="3.40.50.10440">
    <property type="entry name" value="Dihydroxyacetone kinase, domain 1"/>
    <property type="match status" value="1"/>
</dbReference>
<evidence type="ECO:0000259" key="6">
    <source>
        <dbReference type="PROSITE" id="PS51481"/>
    </source>
</evidence>
<evidence type="ECO:0000259" key="5">
    <source>
        <dbReference type="PROSITE" id="PS51480"/>
    </source>
</evidence>